<evidence type="ECO:0000313" key="6">
    <source>
        <dbReference type="Proteomes" id="UP000283745"/>
    </source>
</evidence>
<evidence type="ECO:0000259" key="4">
    <source>
        <dbReference type="PROSITE" id="PS50949"/>
    </source>
</evidence>
<dbReference type="PRINTS" id="PR00035">
    <property type="entry name" value="HTHGNTR"/>
</dbReference>
<evidence type="ECO:0000256" key="2">
    <source>
        <dbReference type="ARBA" id="ARBA00023125"/>
    </source>
</evidence>
<name>A0A414JC11_9FIRM</name>
<sequence length="126" mass="14087">MKLIINHTSMEPIYEQIMTQIKAEVIDGTLPAGSALPSVRALSKDLKISALTVKKAYDNLETEGLVVTVHGKGSFIAETNQELLMEERKKELEKELEEAVRKARAGGLTDQEIQETFQIIMEDRVC</sequence>
<dbReference type="PANTHER" id="PTHR38445">
    <property type="entry name" value="HTH-TYPE TRANSCRIPTIONAL REPRESSOR YTRA"/>
    <property type="match status" value="1"/>
</dbReference>
<evidence type="ECO:0000313" key="5">
    <source>
        <dbReference type="EMBL" id="RHE42022.1"/>
    </source>
</evidence>
<dbReference type="InterPro" id="IPR036388">
    <property type="entry name" value="WH-like_DNA-bd_sf"/>
</dbReference>
<dbReference type="GO" id="GO:0003700">
    <property type="term" value="F:DNA-binding transcription factor activity"/>
    <property type="evidence" value="ECO:0007669"/>
    <property type="project" value="InterPro"/>
</dbReference>
<evidence type="ECO:0000256" key="3">
    <source>
        <dbReference type="ARBA" id="ARBA00023163"/>
    </source>
</evidence>
<keyword evidence="2" id="KW-0238">DNA-binding</keyword>
<evidence type="ECO:0000256" key="1">
    <source>
        <dbReference type="ARBA" id="ARBA00023015"/>
    </source>
</evidence>
<keyword evidence="3" id="KW-0804">Transcription</keyword>
<proteinExistence type="predicted"/>
<dbReference type="GO" id="GO:0003677">
    <property type="term" value="F:DNA binding"/>
    <property type="evidence" value="ECO:0007669"/>
    <property type="project" value="UniProtKB-KW"/>
</dbReference>
<dbReference type="RefSeq" id="WP_118049958.1">
    <property type="nucleotide sequence ID" value="NZ_CABJFK010000001.1"/>
</dbReference>
<feature type="domain" description="HTH gntR-type" evidence="4">
    <location>
        <begin position="11"/>
        <end position="79"/>
    </location>
</feature>
<dbReference type="SUPFAM" id="SSF46785">
    <property type="entry name" value="Winged helix' DNA-binding domain"/>
    <property type="match status" value="1"/>
</dbReference>
<dbReference type="AlphaFoldDB" id="A0A414JC11"/>
<dbReference type="SMART" id="SM00345">
    <property type="entry name" value="HTH_GNTR"/>
    <property type="match status" value="1"/>
</dbReference>
<accession>A0A414JC11</accession>
<dbReference type="Gene3D" id="1.10.10.10">
    <property type="entry name" value="Winged helix-like DNA-binding domain superfamily/Winged helix DNA-binding domain"/>
    <property type="match status" value="1"/>
</dbReference>
<gene>
    <name evidence="5" type="ORF">DW740_01595</name>
</gene>
<reference evidence="5 6" key="1">
    <citation type="submission" date="2018-08" db="EMBL/GenBank/DDBJ databases">
        <title>A genome reference for cultivated species of the human gut microbiota.</title>
        <authorList>
            <person name="Zou Y."/>
            <person name="Xue W."/>
            <person name="Luo G."/>
        </authorList>
    </citation>
    <scope>NUCLEOTIDE SEQUENCE [LARGE SCALE GENOMIC DNA]</scope>
    <source>
        <strain evidence="5 6">AM28-23</strain>
    </source>
</reference>
<protein>
    <submittedName>
        <fullName evidence="5">GntR family transcriptional regulator</fullName>
    </submittedName>
</protein>
<dbReference type="InterPro" id="IPR036390">
    <property type="entry name" value="WH_DNA-bd_sf"/>
</dbReference>
<comment type="caution">
    <text evidence="5">The sequence shown here is derived from an EMBL/GenBank/DDBJ whole genome shotgun (WGS) entry which is preliminary data.</text>
</comment>
<dbReference type="Pfam" id="PF00392">
    <property type="entry name" value="GntR"/>
    <property type="match status" value="1"/>
</dbReference>
<dbReference type="PANTHER" id="PTHR38445:SF7">
    <property type="entry name" value="GNTR-FAMILY TRANSCRIPTIONAL REGULATOR"/>
    <property type="match status" value="1"/>
</dbReference>
<dbReference type="PROSITE" id="PS50949">
    <property type="entry name" value="HTH_GNTR"/>
    <property type="match status" value="1"/>
</dbReference>
<dbReference type="CDD" id="cd07377">
    <property type="entry name" value="WHTH_GntR"/>
    <property type="match status" value="1"/>
</dbReference>
<dbReference type="EMBL" id="QSKF01000001">
    <property type="protein sequence ID" value="RHE42022.1"/>
    <property type="molecule type" value="Genomic_DNA"/>
</dbReference>
<dbReference type="Proteomes" id="UP000283745">
    <property type="component" value="Unassembled WGS sequence"/>
</dbReference>
<keyword evidence="1" id="KW-0805">Transcription regulation</keyword>
<organism evidence="5 6">
    <name type="scientific">Blautia obeum</name>
    <dbReference type="NCBI Taxonomy" id="40520"/>
    <lineage>
        <taxon>Bacteria</taxon>
        <taxon>Bacillati</taxon>
        <taxon>Bacillota</taxon>
        <taxon>Clostridia</taxon>
        <taxon>Lachnospirales</taxon>
        <taxon>Lachnospiraceae</taxon>
        <taxon>Blautia</taxon>
    </lineage>
</organism>
<dbReference type="InterPro" id="IPR000524">
    <property type="entry name" value="Tscrpt_reg_HTH_GntR"/>
</dbReference>